<feature type="coiled-coil region" evidence="1">
    <location>
        <begin position="59"/>
        <end position="86"/>
    </location>
</feature>
<evidence type="ECO:0000256" key="1">
    <source>
        <dbReference type="SAM" id="Coils"/>
    </source>
</evidence>
<name>A0ABN7LK26_9BACT</name>
<keyword evidence="3" id="KW-1185">Reference proteome</keyword>
<comment type="caution">
    <text evidence="2">The sequence shown here is derived from an EMBL/GenBank/DDBJ whole genome shotgun (WGS) entry which is preliminary data.</text>
</comment>
<protein>
    <submittedName>
        <fullName evidence="2">Uncharacterized protein</fullName>
    </submittedName>
</protein>
<dbReference type="RefSeq" id="WP_213042520.1">
    <property type="nucleotide sequence ID" value="NZ_CAJNBJ010000016.1"/>
</dbReference>
<dbReference type="EMBL" id="CAJNBJ010000016">
    <property type="protein sequence ID" value="CAE6754872.1"/>
    <property type="molecule type" value="Genomic_DNA"/>
</dbReference>
<keyword evidence="1" id="KW-0175">Coiled coil</keyword>
<evidence type="ECO:0000313" key="3">
    <source>
        <dbReference type="Proteomes" id="UP000675880"/>
    </source>
</evidence>
<dbReference type="Proteomes" id="UP000675880">
    <property type="component" value="Unassembled WGS sequence"/>
</dbReference>
<sequence>MVRRLTHRLESLRHHLTPIVMGLSAVLVALPVYAADSAGPWECSNYTGDAHTRCLQAFIEIQRDKISKLEAEVRVQQNTVGQLKEQADRQDAMTADLQRQMAQQSSTPSTYTYVSPGLAPGLLYGYPSVGFGLYLGRPWIYGSPFYARPYAWGPRFYRPYYGRWHRHW</sequence>
<organism evidence="2 3">
    <name type="scientific">Nitrospira defluvii</name>
    <dbReference type="NCBI Taxonomy" id="330214"/>
    <lineage>
        <taxon>Bacteria</taxon>
        <taxon>Pseudomonadati</taxon>
        <taxon>Nitrospirota</taxon>
        <taxon>Nitrospiria</taxon>
        <taxon>Nitrospirales</taxon>
        <taxon>Nitrospiraceae</taxon>
        <taxon>Nitrospira</taxon>
    </lineage>
</organism>
<proteinExistence type="predicted"/>
<reference evidence="2 3" key="1">
    <citation type="submission" date="2021-02" db="EMBL/GenBank/DDBJ databases">
        <authorList>
            <person name="Han P."/>
        </authorList>
    </citation>
    <scope>NUCLEOTIDE SEQUENCE [LARGE SCALE GENOMIC DNA]</scope>
    <source>
        <strain evidence="2">Candidatus Nitrospira sp. ZN2</strain>
    </source>
</reference>
<evidence type="ECO:0000313" key="2">
    <source>
        <dbReference type="EMBL" id="CAE6754872.1"/>
    </source>
</evidence>
<accession>A0ABN7LK26</accession>
<gene>
    <name evidence="2" type="ORF">NSPZN2_30353</name>
</gene>